<dbReference type="Proteomes" id="UP000286947">
    <property type="component" value="Unassembled WGS sequence"/>
</dbReference>
<keyword evidence="2" id="KW-1185">Reference proteome</keyword>
<name>A0A433SGM9_9BURK</name>
<reference evidence="1 2" key="1">
    <citation type="submission" date="2018-01" db="EMBL/GenBank/DDBJ databases">
        <title>Saezia sanguinis gen. nov., sp. nov., in the order Burkholderiales isolated from human blood.</title>
        <authorList>
            <person name="Medina-Pascual M.J."/>
            <person name="Valdezate S."/>
            <person name="Monzon S."/>
            <person name="Cuesta I."/>
            <person name="Carrasco G."/>
            <person name="Villalon P."/>
            <person name="Saez-Nieto J.A."/>
        </authorList>
    </citation>
    <scope>NUCLEOTIDE SEQUENCE [LARGE SCALE GENOMIC DNA]</scope>
    <source>
        <strain evidence="1 2">CNM695-12</strain>
    </source>
</reference>
<proteinExistence type="predicted"/>
<dbReference type="RefSeq" id="WP_126977670.1">
    <property type="nucleotide sequence ID" value="NZ_CAWUGC010000012.1"/>
</dbReference>
<accession>A0A433SGM9</accession>
<sequence>MKTDFNFLFTDKAQEAIINKGKKGISFPTPPNMPVFLPGDLITFEQLDQELMFKVRSRYFIWKSHDYLIIQYVLSLPTESSRQKSATPEKGNDAV</sequence>
<organism evidence="1 2">
    <name type="scientific">Saezia sanguinis</name>
    <dbReference type="NCBI Taxonomy" id="1965230"/>
    <lineage>
        <taxon>Bacteria</taxon>
        <taxon>Pseudomonadati</taxon>
        <taxon>Pseudomonadota</taxon>
        <taxon>Betaproteobacteria</taxon>
        <taxon>Burkholderiales</taxon>
        <taxon>Saeziaceae</taxon>
        <taxon>Saezia</taxon>
    </lineage>
</organism>
<dbReference type="EMBL" id="PQSP01000001">
    <property type="protein sequence ID" value="RUS67907.1"/>
    <property type="molecule type" value="Genomic_DNA"/>
</dbReference>
<evidence type="ECO:0000313" key="1">
    <source>
        <dbReference type="EMBL" id="RUS67907.1"/>
    </source>
</evidence>
<gene>
    <name evidence="1" type="ORF">CUZ56_00388</name>
</gene>
<protein>
    <submittedName>
        <fullName evidence="1">Uncharacterized protein</fullName>
    </submittedName>
</protein>
<dbReference type="AlphaFoldDB" id="A0A433SGM9"/>
<evidence type="ECO:0000313" key="2">
    <source>
        <dbReference type="Proteomes" id="UP000286947"/>
    </source>
</evidence>
<comment type="caution">
    <text evidence="1">The sequence shown here is derived from an EMBL/GenBank/DDBJ whole genome shotgun (WGS) entry which is preliminary data.</text>
</comment>